<protein>
    <recommendedName>
        <fullName evidence="3">Cadherin domain-containing protein</fullName>
    </recommendedName>
</protein>
<proteinExistence type="predicted"/>
<keyword evidence="1" id="KW-0472">Membrane</keyword>
<evidence type="ECO:0000313" key="2">
    <source>
        <dbReference type="EMBL" id="KKL56550.1"/>
    </source>
</evidence>
<comment type="caution">
    <text evidence="2">The sequence shown here is derived from an EMBL/GenBank/DDBJ whole genome shotgun (WGS) entry which is preliminary data.</text>
</comment>
<dbReference type="AlphaFoldDB" id="A0A0F9FH16"/>
<dbReference type="EMBL" id="LAZR01030454">
    <property type="protein sequence ID" value="KKL56550.1"/>
    <property type="molecule type" value="Genomic_DNA"/>
</dbReference>
<name>A0A0F9FH16_9ZZZZ</name>
<feature type="non-terminal residue" evidence="2">
    <location>
        <position position="1"/>
    </location>
</feature>
<gene>
    <name evidence="2" type="ORF">LCGC14_2244280</name>
</gene>
<sequence>GLLLLVPFMMPTKAAPASYVPVAEEQQYYWTHSIKYGNWTIFTADDMSGALAKIFNTSLSDTMQILYNAWVGYYGSAIISWWPMTIIDILPENTSAFLNPDFSIPDTITHTPVNIDAGYEHLVGAIYYSDTWYVVNDSASFAAQSLYGGAMMSPYGIIGVPFAPLNMDWAVFAAAADAGMDNYWGGWAANTTVSALASGYSMSVPIGGYENNTLAITMKNTYTTGGILNYSSLTYGTLMITEWKLLSIAPDVIDPVTTSPIDFAVDDDYTGESLSWTATDANPGNYTITLDTTPVVTTTPWVNGTPVTYNISDGLAPGAHTFVINFSDAYSNSKADTVVMTVNPPDTTDPVITSSPTDLVVDVGYTGQSLSWTATDTNAVSYSIKGNGSVIVSTTSWTSGTPVTYNIPDGYPVSTTTYEITFTDLNGNTATDSATLTVEAVAVTTPPAIPGFEPLIVIGIATIGSIGLIALKKKKK</sequence>
<reference evidence="2" key="1">
    <citation type="journal article" date="2015" name="Nature">
        <title>Complex archaea that bridge the gap between prokaryotes and eukaryotes.</title>
        <authorList>
            <person name="Spang A."/>
            <person name="Saw J.H."/>
            <person name="Jorgensen S.L."/>
            <person name="Zaremba-Niedzwiedzka K."/>
            <person name="Martijn J."/>
            <person name="Lind A.E."/>
            <person name="van Eijk R."/>
            <person name="Schleper C."/>
            <person name="Guy L."/>
            <person name="Ettema T.J."/>
        </authorList>
    </citation>
    <scope>NUCLEOTIDE SEQUENCE</scope>
</reference>
<organism evidence="2">
    <name type="scientific">marine sediment metagenome</name>
    <dbReference type="NCBI Taxonomy" id="412755"/>
    <lineage>
        <taxon>unclassified sequences</taxon>
        <taxon>metagenomes</taxon>
        <taxon>ecological metagenomes</taxon>
    </lineage>
</organism>
<keyword evidence="1" id="KW-0812">Transmembrane</keyword>
<evidence type="ECO:0000256" key="1">
    <source>
        <dbReference type="SAM" id="Phobius"/>
    </source>
</evidence>
<accession>A0A0F9FH16</accession>
<keyword evidence="1" id="KW-1133">Transmembrane helix</keyword>
<evidence type="ECO:0008006" key="3">
    <source>
        <dbReference type="Google" id="ProtNLM"/>
    </source>
</evidence>
<feature type="transmembrane region" description="Helical" evidence="1">
    <location>
        <begin position="454"/>
        <end position="471"/>
    </location>
</feature>